<feature type="region of interest" description="Disordered" evidence="4">
    <location>
        <begin position="124"/>
        <end position="157"/>
    </location>
</feature>
<dbReference type="SUPFAM" id="SSF50729">
    <property type="entry name" value="PH domain-like"/>
    <property type="match status" value="1"/>
</dbReference>
<dbReference type="Gene3D" id="1.10.8.270">
    <property type="entry name" value="putative rabgap domain of human tbc1 domain family member 14 like domains"/>
    <property type="match status" value="1"/>
</dbReference>
<dbReference type="PANTHER" id="PTHR47219">
    <property type="entry name" value="RAB GTPASE-ACTIVATING PROTEIN 1-LIKE"/>
    <property type="match status" value="1"/>
</dbReference>
<dbReference type="PANTHER" id="PTHR47219:SF20">
    <property type="entry name" value="TBC1 DOMAIN FAMILY MEMBER 2B"/>
    <property type="match status" value="1"/>
</dbReference>
<dbReference type="GO" id="GO:0005886">
    <property type="term" value="C:plasma membrane"/>
    <property type="evidence" value="ECO:0000318"/>
    <property type="project" value="GO_Central"/>
</dbReference>
<dbReference type="SUPFAM" id="SSF47923">
    <property type="entry name" value="Ypt/Rab-GAP domain of gyp1p"/>
    <property type="match status" value="2"/>
</dbReference>
<organism evidence="5 6">
    <name type="scientific">Pristionchus pacificus</name>
    <name type="common">Parasitic nematode worm</name>
    <dbReference type="NCBI Taxonomy" id="54126"/>
    <lineage>
        <taxon>Eukaryota</taxon>
        <taxon>Metazoa</taxon>
        <taxon>Ecdysozoa</taxon>
        <taxon>Nematoda</taxon>
        <taxon>Chromadorea</taxon>
        <taxon>Rhabditida</taxon>
        <taxon>Rhabditina</taxon>
        <taxon>Diplogasteromorpha</taxon>
        <taxon>Diplogasteroidea</taxon>
        <taxon>Neodiplogasteridae</taxon>
        <taxon>Pristionchus</taxon>
    </lineage>
</organism>
<gene>
    <name evidence="5" type="primary">WBGene00204542</name>
</gene>
<accession>A0A8R1YN42</accession>
<comment type="subcellular location">
    <subcellularLocation>
        <location evidence="1">Cytoplasm</location>
        <location evidence="1">Cytoskeleton</location>
        <location evidence="1">Microtubule organizing center</location>
        <location evidence="1">Centrosome</location>
    </subcellularLocation>
</comment>
<evidence type="ECO:0000256" key="4">
    <source>
        <dbReference type="SAM" id="MobiDB-lite"/>
    </source>
</evidence>
<protein>
    <submittedName>
        <fullName evidence="5">Tbc-19</fullName>
    </submittedName>
</protein>
<dbReference type="PRINTS" id="PR00679">
    <property type="entry name" value="PROHIBITIN"/>
</dbReference>
<dbReference type="Pfam" id="PF00566">
    <property type="entry name" value="RabGAP-TBC"/>
    <property type="match status" value="1"/>
</dbReference>
<evidence type="ECO:0000313" key="5">
    <source>
        <dbReference type="EnsemblMetazoa" id="PPA31678.1"/>
    </source>
</evidence>
<dbReference type="InterPro" id="IPR036322">
    <property type="entry name" value="WD40_repeat_dom_sf"/>
</dbReference>
<dbReference type="Gene3D" id="2.30.29.30">
    <property type="entry name" value="Pleckstrin-homology domain (PH domain)/Phosphotyrosine-binding domain (PTB)"/>
    <property type="match status" value="1"/>
</dbReference>
<dbReference type="InterPro" id="IPR015943">
    <property type="entry name" value="WD40/YVTN_repeat-like_dom_sf"/>
</dbReference>
<evidence type="ECO:0000313" key="6">
    <source>
        <dbReference type="Proteomes" id="UP000005239"/>
    </source>
</evidence>
<dbReference type="OrthoDB" id="294251at2759"/>
<feature type="compositionally biased region" description="Polar residues" evidence="4">
    <location>
        <begin position="1125"/>
        <end position="1148"/>
    </location>
</feature>
<dbReference type="Pfam" id="PF00169">
    <property type="entry name" value="PH"/>
    <property type="match status" value="1"/>
</dbReference>
<feature type="compositionally biased region" description="Polar residues" evidence="4">
    <location>
        <begin position="225"/>
        <end position="236"/>
    </location>
</feature>
<dbReference type="SUPFAM" id="SSF50978">
    <property type="entry name" value="WD40 repeat-like"/>
    <property type="match status" value="1"/>
</dbReference>
<dbReference type="SMART" id="SM00233">
    <property type="entry name" value="PH"/>
    <property type="match status" value="1"/>
</dbReference>
<name>A0A2A6C5P1_PRIPA</name>
<dbReference type="PROSITE" id="PS50003">
    <property type="entry name" value="PH_DOMAIN"/>
    <property type="match status" value="1"/>
</dbReference>
<dbReference type="Proteomes" id="UP000005239">
    <property type="component" value="Unassembled WGS sequence"/>
</dbReference>
<dbReference type="Gene3D" id="2.130.10.10">
    <property type="entry name" value="YVTN repeat-like/Quinoprotein amine dehydrogenase"/>
    <property type="match status" value="1"/>
</dbReference>
<accession>A0A2A6C5P1</accession>
<keyword evidence="6" id="KW-1185">Reference proteome</keyword>
<evidence type="ECO:0000256" key="2">
    <source>
        <dbReference type="ARBA" id="ARBA00009658"/>
    </source>
</evidence>
<dbReference type="InterPro" id="IPR001849">
    <property type="entry name" value="PH_domain"/>
</dbReference>
<dbReference type="InterPro" id="IPR011993">
    <property type="entry name" value="PH-like_dom_sf"/>
</dbReference>
<dbReference type="Pfam" id="PF19056">
    <property type="entry name" value="WD40_2"/>
    <property type="match status" value="1"/>
</dbReference>
<feature type="region of interest" description="Disordered" evidence="4">
    <location>
        <begin position="1125"/>
        <end position="1187"/>
    </location>
</feature>
<dbReference type="FunFam" id="1.10.8.270:FF:000026">
    <property type="entry name" value="TBC (Tre-2/Bub2/Cdc16) domain family"/>
    <property type="match status" value="1"/>
</dbReference>
<keyword evidence="3" id="KW-0175">Coiled coil</keyword>
<feature type="region of interest" description="Disordered" evidence="4">
    <location>
        <begin position="225"/>
        <end position="265"/>
    </location>
</feature>
<comment type="similarity">
    <text evidence="2">Belongs to the prohibitin family.</text>
</comment>
<sequence>MVKAKDRCVSLSGYLYMKHQGNTWAALRPRRRYFFIMDEAEGQLHFFPDEGAYVKGNLIAFYLNFKQDRDPVGSLPINSSAVSLSERDSRAFVIHLDDRKRVELEAESEQSCECWLKALSQRSSSSSDRKDSSGSALGRDRSASLPSESDHSSGARRKLTLPASIEGAVHSNATLSMLEEQLRILVEKEYDSTPKQRTRSVSAAPVWLDDWVSSWLQQQNFRSSAANLDSTNSSTPAERMVREAAADESATTSPCDDDDDDSQECSTISSENILTEELTQLRAIVNRQKAEISRLSRENGDLNVALMEYRVRDQVSSETERNRFLNGEVLRLNQRCRETEAVLDGVRSQLRTVTEERDQLKREYASALQHKRRVCLLVDEARKDNPSMPTLHSLMMGVYVDEYGFRVAFLDEGLAVHYMACRLHEHYEEKLHSALEHRQHWSDFLESNATIPLTKESRALVRGGIPASMRSVVWKMLIHQQVIAAKMQHGKYYYRNLCSLNGGEADRLFCSTHQKQINLDLLRTMPSNVHFLNAGCKGVSQLQQVLRAFCLHNGTTGYCQGMNFLAATALLVVGPEDAFWLLVALTEGYFHESYFDESLSGAQADQEVLKELLEQKVPALTKHLEECEIDLATITLNWFIALFFDAVPFKTLLRFWDCFLLEGPKVLFRFSIALLSLHVDEILQKTDTIGVMKVVKAAVRLSFDVDGLFKLAFEDLDPFPSRAQLRAKQLTFLEILQSRFSQRASRMLIRGDSAQSDHSHQSSATLNSDGLHICDLSLAATAGTGLLIAGNKKSGRLSSVDVHTGVMSKLRVEWDCRAVSVVMAGPDIAFVSFLSGYVVALSLHGQTTVLWELKLADVALRLLYTEERIVACLANGSLTVIELHASPAMAPSSLELLHLPLGSAPIVDGVLYGDHLWLASACKLICLHKSTLSHLCTIYVACSGTCTGTPFFDKIVCLAASPHGVFLATTHSTLLQLWDQSSCSLLFDIATDHDHKKPSLMDVDESREMHISSLLYSDASLWTGTSDGYIILYSVNAEKKEENGTYSLHKLECAWNEEMNTNLTSSNVFRYPAGTRLSAETSPGGVKGRQGQYYIPTREETLTDADFASNQKRFTVHIDRETNQYSVVRRSQQDSSGGIDDQPSTSSPDEQREERAVWSMSNRTVRKESQKSACSSRISRRRGLPKGMSIDSAVSSVFTSDLQPKRNGAGLASPEHVLPSICNEALKSVVAKFNASQLITQRKQAAEVLKDEGSEVKLAKVDATVHGDLKFEVPEDWDTKPVKVLVGKNFKEVDKNFGKGHLVKFYAPWYVRTLQVARACLRGTRREVRHFQQGSHRQRRPYPERGIHHPLVPSSSSHVSMDYDDLFEMYSEEGSRAHRARLGAECLGDGCSSLSEIIEGGGGEGGLCEGCRVRSRRQRRRSSRSSSSRPRLRRRDLDDDPIVVAVKDEEVNHNKRETRKSESETVICSVGLTLLMKVKISDRAVSKIVEGEINGEKIVLTCAGDYGEEEAVLKWKREKDSDLWINDPMNDPTCKRRFSRIPSVAASPPGSC</sequence>
<feature type="coiled-coil region" evidence="3">
    <location>
        <begin position="343"/>
        <end position="370"/>
    </location>
</feature>
<reference evidence="5" key="2">
    <citation type="submission" date="2022-06" db="UniProtKB">
        <authorList>
            <consortium name="EnsemblMetazoa"/>
        </authorList>
    </citation>
    <scope>IDENTIFICATION</scope>
    <source>
        <strain evidence="5">PS312</strain>
    </source>
</reference>
<dbReference type="Gene3D" id="1.10.472.80">
    <property type="entry name" value="Ypt/Rab-GAP domain of gyp1p, domain 3"/>
    <property type="match status" value="1"/>
</dbReference>
<dbReference type="GO" id="GO:0005096">
    <property type="term" value="F:GTPase activator activity"/>
    <property type="evidence" value="ECO:0000318"/>
    <property type="project" value="GO_Central"/>
</dbReference>
<dbReference type="PROSITE" id="PS50086">
    <property type="entry name" value="TBC_RABGAP"/>
    <property type="match status" value="1"/>
</dbReference>
<evidence type="ECO:0000256" key="1">
    <source>
        <dbReference type="ARBA" id="ARBA00004300"/>
    </source>
</evidence>
<feature type="region of interest" description="Disordered" evidence="4">
    <location>
        <begin position="1330"/>
        <end position="1355"/>
    </location>
</feature>
<proteinExistence type="inferred from homology"/>
<dbReference type="FunFam" id="2.130.10.10:FF:003393">
    <property type="entry name" value="Tbc-19"/>
    <property type="match status" value="1"/>
</dbReference>
<feature type="compositionally biased region" description="Basic and acidic residues" evidence="4">
    <location>
        <begin position="127"/>
        <end position="153"/>
    </location>
</feature>
<dbReference type="InterPro" id="IPR050302">
    <property type="entry name" value="Rab_GAP_TBC_domain"/>
</dbReference>
<reference evidence="6" key="1">
    <citation type="journal article" date="2008" name="Nat. Genet.">
        <title>The Pristionchus pacificus genome provides a unique perspective on nematode lifestyle and parasitism.</title>
        <authorList>
            <person name="Dieterich C."/>
            <person name="Clifton S.W."/>
            <person name="Schuster L.N."/>
            <person name="Chinwalla A."/>
            <person name="Delehaunty K."/>
            <person name="Dinkelacker I."/>
            <person name="Fulton L."/>
            <person name="Fulton R."/>
            <person name="Godfrey J."/>
            <person name="Minx P."/>
            <person name="Mitreva M."/>
            <person name="Roeseler W."/>
            <person name="Tian H."/>
            <person name="Witte H."/>
            <person name="Yang S.P."/>
            <person name="Wilson R.K."/>
            <person name="Sommer R.J."/>
        </authorList>
    </citation>
    <scope>NUCLEOTIDE SEQUENCE [LARGE SCALE GENOMIC DNA]</scope>
    <source>
        <strain evidence="6">PS312</strain>
    </source>
</reference>
<evidence type="ECO:0000256" key="3">
    <source>
        <dbReference type="SAM" id="Coils"/>
    </source>
</evidence>
<dbReference type="InterPro" id="IPR000163">
    <property type="entry name" value="Prohibitin"/>
</dbReference>
<dbReference type="InterPro" id="IPR000195">
    <property type="entry name" value="Rab-GAP-TBC_dom"/>
</dbReference>
<dbReference type="SMART" id="SM00164">
    <property type="entry name" value="TBC"/>
    <property type="match status" value="1"/>
</dbReference>
<dbReference type="GO" id="GO:0005737">
    <property type="term" value="C:cytoplasm"/>
    <property type="evidence" value="ECO:0000318"/>
    <property type="project" value="GO_Central"/>
</dbReference>
<dbReference type="GO" id="GO:0005813">
    <property type="term" value="C:centrosome"/>
    <property type="evidence" value="ECO:0007669"/>
    <property type="project" value="UniProtKB-SubCell"/>
</dbReference>
<dbReference type="InterPro" id="IPR035969">
    <property type="entry name" value="Rab-GAP_TBC_sf"/>
</dbReference>
<dbReference type="EnsemblMetazoa" id="PPA31678.1">
    <property type="protein sequence ID" value="PPA31678.1"/>
    <property type="gene ID" value="WBGene00204542"/>
</dbReference>